<dbReference type="Pfam" id="PF00563">
    <property type="entry name" value="EAL"/>
    <property type="match status" value="1"/>
</dbReference>
<dbReference type="RefSeq" id="WP_316868319.1">
    <property type="nucleotide sequence ID" value="NZ_CATWAF010000001.1"/>
</dbReference>
<keyword evidence="2" id="KW-0812">Transmembrane</keyword>
<dbReference type="SUPFAM" id="SSF141868">
    <property type="entry name" value="EAL domain-like"/>
    <property type="match status" value="1"/>
</dbReference>
<feature type="transmembrane region" description="Helical" evidence="2">
    <location>
        <begin position="141"/>
        <end position="161"/>
    </location>
</feature>
<evidence type="ECO:0000256" key="2">
    <source>
        <dbReference type="PROSITE-ProRule" id="PRU00244"/>
    </source>
</evidence>
<evidence type="ECO:0000259" key="4">
    <source>
        <dbReference type="PROSITE" id="PS50887"/>
    </source>
</evidence>
<dbReference type="EMBL" id="CATWAF010000001">
    <property type="protein sequence ID" value="CAJ0685230.1"/>
    <property type="molecule type" value="Genomic_DNA"/>
</dbReference>
<gene>
    <name evidence="6" type="ORF">LMG18091_00339</name>
</gene>
<dbReference type="PANTHER" id="PTHR44757:SF2">
    <property type="entry name" value="BIOFILM ARCHITECTURE MAINTENANCE PROTEIN MBAA"/>
    <property type="match status" value="1"/>
</dbReference>
<dbReference type="SMART" id="SM00052">
    <property type="entry name" value="EAL"/>
    <property type="match status" value="1"/>
</dbReference>
<dbReference type="Pfam" id="PF03707">
    <property type="entry name" value="MHYT"/>
    <property type="match status" value="3"/>
</dbReference>
<dbReference type="Gene3D" id="3.20.20.450">
    <property type="entry name" value="EAL domain"/>
    <property type="match status" value="1"/>
</dbReference>
<dbReference type="Proteomes" id="UP001189915">
    <property type="component" value="Unassembled WGS sequence"/>
</dbReference>
<evidence type="ECO:0000313" key="6">
    <source>
        <dbReference type="EMBL" id="CAJ0685230.1"/>
    </source>
</evidence>
<dbReference type="PROSITE" id="PS50883">
    <property type="entry name" value="EAL"/>
    <property type="match status" value="1"/>
</dbReference>
<feature type="transmembrane region" description="Helical" evidence="2">
    <location>
        <begin position="215"/>
        <end position="237"/>
    </location>
</feature>
<evidence type="ECO:0000256" key="1">
    <source>
        <dbReference type="ARBA" id="ARBA00051114"/>
    </source>
</evidence>
<sequence length="685" mass="73995">MLASSYNSLLVLLSLFVAILASYTALDMAGRVVTAQGRAASWWLIGGASAMGLGIWSMHFVGMLALNLPIPVGYDVGITLTSLAIGIGASMFALWLVSRRELPWPRLAGGALLMGAGVAGMHYTGMAALRMNPGIQYNPARFALSIVIAVLASGVALWIAFRLRRQARRVRALRAGSAVVMGVAIVGMHYVGMSAAAFPFGSVCGAAHTGASAEWLALVIIIVTLAVLAIALIISVLDLRMEARTALLANSLAAANKELAYLALHDNLTKLSNRVLLEDRLTQAIRTAEREKRRFALMFMDLDGFKAVNDVYGHHVGDLLLIDVAQRIGARVRQQDTVARVGGDEFVVLAYVDDPEDAGTLADALLEVVREPFMAGGHELRVSTSIGIAIYPGDGGNQHDLLTNADAAMYHAKGLGRNAYSFFEPSMNADVHQQLQLVQDLRRAVERHELVLHYQPKFNAPNGPIMGVEALVRWQHPQRGLVPADEFIPLAEKTGLIVPLGAWVLDEACRQMAQWHREGRTGWTVAVNLSALQFGHVALIDTVRDTLARHALDPRSLTLEITESTAMRDVDASLQILQQLDAMGVRISIDDFGTGYSSLLYLKRLPASELKIDRGFVRDLAHDTEDAAIVSAIVALGQTLNLRIVAEGVETAEQQAFLTRLGCHSLQGYLLGRPMTAESLSAAMA</sequence>
<keyword evidence="2" id="KW-1133">Transmembrane helix</keyword>
<dbReference type="GO" id="GO:0016020">
    <property type="term" value="C:membrane"/>
    <property type="evidence" value="ECO:0007669"/>
    <property type="project" value="UniProtKB-UniRule"/>
</dbReference>
<protein>
    <submittedName>
        <fullName evidence="6">Signaling protein</fullName>
    </submittedName>
</protein>
<dbReference type="CDD" id="cd01948">
    <property type="entry name" value="EAL"/>
    <property type="match status" value="1"/>
</dbReference>
<keyword evidence="2" id="KW-0472">Membrane</keyword>
<dbReference type="SMART" id="SM00267">
    <property type="entry name" value="GGDEF"/>
    <property type="match status" value="1"/>
</dbReference>
<dbReference type="GO" id="GO:0071111">
    <property type="term" value="F:cyclic-guanylate-specific phosphodiesterase activity"/>
    <property type="evidence" value="ECO:0007669"/>
    <property type="project" value="UniProtKB-EC"/>
</dbReference>
<name>A0AAD2EKK0_9RALS</name>
<dbReference type="PROSITE" id="PS50887">
    <property type="entry name" value="GGDEF"/>
    <property type="match status" value="1"/>
</dbReference>
<feature type="transmembrane region" description="Helical" evidence="2">
    <location>
        <begin position="109"/>
        <end position="129"/>
    </location>
</feature>
<organism evidence="6 7">
    <name type="scientific">Ralstonia wenshanensis</name>
    <dbReference type="NCBI Taxonomy" id="2842456"/>
    <lineage>
        <taxon>Bacteria</taxon>
        <taxon>Pseudomonadati</taxon>
        <taxon>Pseudomonadota</taxon>
        <taxon>Betaproteobacteria</taxon>
        <taxon>Burkholderiales</taxon>
        <taxon>Burkholderiaceae</taxon>
        <taxon>Ralstonia</taxon>
    </lineage>
</organism>
<feature type="domain" description="MHYT" evidence="5">
    <location>
        <begin position="6"/>
        <end position="199"/>
    </location>
</feature>
<dbReference type="InterPro" id="IPR000160">
    <property type="entry name" value="GGDEF_dom"/>
</dbReference>
<feature type="transmembrane region" description="Helical" evidence="2">
    <location>
        <begin position="42"/>
        <end position="66"/>
    </location>
</feature>
<feature type="domain" description="GGDEF" evidence="4">
    <location>
        <begin position="293"/>
        <end position="425"/>
    </location>
</feature>
<feature type="domain" description="EAL" evidence="3">
    <location>
        <begin position="434"/>
        <end position="685"/>
    </location>
</feature>
<dbReference type="CDD" id="cd01949">
    <property type="entry name" value="GGDEF"/>
    <property type="match status" value="1"/>
</dbReference>
<evidence type="ECO:0000259" key="5">
    <source>
        <dbReference type="PROSITE" id="PS50924"/>
    </source>
</evidence>
<dbReference type="FunFam" id="3.30.70.270:FF:000001">
    <property type="entry name" value="Diguanylate cyclase domain protein"/>
    <property type="match status" value="1"/>
</dbReference>
<feature type="transmembrane region" description="Helical" evidence="2">
    <location>
        <begin position="173"/>
        <end position="195"/>
    </location>
</feature>
<feature type="transmembrane region" description="Helical" evidence="2">
    <location>
        <begin position="6"/>
        <end position="30"/>
    </location>
</feature>
<dbReference type="InterPro" id="IPR001633">
    <property type="entry name" value="EAL_dom"/>
</dbReference>
<comment type="catalytic activity">
    <reaction evidence="1">
        <text>3',3'-c-di-GMP + H2O = 5'-phosphoguanylyl(3'-&gt;5')guanosine + H(+)</text>
        <dbReference type="Rhea" id="RHEA:24902"/>
        <dbReference type="ChEBI" id="CHEBI:15377"/>
        <dbReference type="ChEBI" id="CHEBI:15378"/>
        <dbReference type="ChEBI" id="CHEBI:58754"/>
        <dbReference type="ChEBI" id="CHEBI:58805"/>
        <dbReference type="EC" id="3.1.4.52"/>
    </reaction>
    <physiologicalReaction direction="left-to-right" evidence="1">
        <dbReference type="Rhea" id="RHEA:24903"/>
    </physiologicalReaction>
</comment>
<dbReference type="Pfam" id="PF00990">
    <property type="entry name" value="GGDEF"/>
    <property type="match status" value="1"/>
</dbReference>
<dbReference type="InterPro" id="IPR043128">
    <property type="entry name" value="Rev_trsase/Diguanyl_cyclase"/>
</dbReference>
<dbReference type="SUPFAM" id="SSF55073">
    <property type="entry name" value="Nucleotide cyclase"/>
    <property type="match status" value="1"/>
</dbReference>
<dbReference type="NCBIfam" id="TIGR00254">
    <property type="entry name" value="GGDEF"/>
    <property type="match status" value="1"/>
</dbReference>
<feature type="transmembrane region" description="Helical" evidence="2">
    <location>
        <begin position="78"/>
        <end position="97"/>
    </location>
</feature>
<accession>A0AAD2EKK0</accession>
<proteinExistence type="predicted"/>
<dbReference type="GO" id="GO:0071732">
    <property type="term" value="P:cellular response to nitric oxide"/>
    <property type="evidence" value="ECO:0007669"/>
    <property type="project" value="UniProtKB-ARBA"/>
</dbReference>
<dbReference type="PROSITE" id="PS50924">
    <property type="entry name" value="MHYT"/>
    <property type="match status" value="1"/>
</dbReference>
<dbReference type="PANTHER" id="PTHR44757">
    <property type="entry name" value="DIGUANYLATE CYCLASE DGCP"/>
    <property type="match status" value="1"/>
</dbReference>
<evidence type="ECO:0000259" key="3">
    <source>
        <dbReference type="PROSITE" id="PS50883"/>
    </source>
</evidence>
<dbReference type="InterPro" id="IPR029787">
    <property type="entry name" value="Nucleotide_cyclase"/>
</dbReference>
<dbReference type="InterPro" id="IPR052155">
    <property type="entry name" value="Biofilm_reg_signaling"/>
</dbReference>
<dbReference type="InterPro" id="IPR005330">
    <property type="entry name" value="MHYT_dom"/>
</dbReference>
<evidence type="ECO:0000313" key="7">
    <source>
        <dbReference type="Proteomes" id="UP001189915"/>
    </source>
</evidence>
<dbReference type="AlphaFoldDB" id="A0AAD2EKK0"/>
<dbReference type="FunFam" id="3.20.20.450:FF:000001">
    <property type="entry name" value="Cyclic di-GMP phosphodiesterase yahA"/>
    <property type="match status" value="1"/>
</dbReference>
<reference evidence="6 7" key="1">
    <citation type="submission" date="2023-07" db="EMBL/GenBank/DDBJ databases">
        <authorList>
            <person name="Peeters C."/>
        </authorList>
    </citation>
    <scope>NUCLEOTIDE SEQUENCE [LARGE SCALE GENOMIC DNA]</scope>
    <source>
        <strain evidence="6 7">LMG 18091</strain>
    </source>
</reference>
<comment type="caution">
    <text evidence="6">The sequence shown here is derived from an EMBL/GenBank/DDBJ whole genome shotgun (WGS) entry which is preliminary data.</text>
</comment>
<dbReference type="Gene3D" id="3.30.70.270">
    <property type="match status" value="1"/>
</dbReference>
<dbReference type="InterPro" id="IPR035919">
    <property type="entry name" value="EAL_sf"/>
</dbReference>
<keyword evidence="7" id="KW-1185">Reference proteome</keyword>